<gene>
    <name evidence="2" type="ORF">A3D44_01670</name>
</gene>
<dbReference type="AlphaFoldDB" id="A0A1G2I104"/>
<evidence type="ECO:0000313" key="3">
    <source>
        <dbReference type="Proteomes" id="UP000178820"/>
    </source>
</evidence>
<comment type="caution">
    <text evidence="2">The sequence shown here is derived from an EMBL/GenBank/DDBJ whole genome shotgun (WGS) entry which is preliminary data.</text>
</comment>
<keyword evidence="1" id="KW-0472">Membrane</keyword>
<accession>A0A1G2I104</accession>
<feature type="transmembrane region" description="Helical" evidence="1">
    <location>
        <begin position="77"/>
        <end position="95"/>
    </location>
</feature>
<feature type="transmembrane region" description="Helical" evidence="1">
    <location>
        <begin position="159"/>
        <end position="184"/>
    </location>
</feature>
<feature type="transmembrane region" description="Helical" evidence="1">
    <location>
        <begin position="42"/>
        <end position="65"/>
    </location>
</feature>
<evidence type="ECO:0000256" key="1">
    <source>
        <dbReference type="SAM" id="Phobius"/>
    </source>
</evidence>
<sequence length="268" mass="29739">MGILITIAQILLVCVALYFIIKPTVGKVGEKNLEFCLKVWKHFGVAMFFQCFLVVLVTTAAFFLLRKVPGLNWGWTNLFFKGGGNIIFAPLAALAELPPGSKPVQISLVMIILLKVSIAFGFLAFFGLLVIMFPNAAWIEEEMFRKGRHTFGRITKASIAFGLVHLLVGVPLAAAIALIIPGFFYGFVYASAFEKIWGQQKRAMDYLGSQEAPPLSQRQWDEKMEVASRSFIQMEEDALMASTAYHAMNNTIVVGIMFTIIVVAIFLV</sequence>
<keyword evidence="1" id="KW-1133">Transmembrane helix</keyword>
<dbReference type="Proteomes" id="UP000178820">
    <property type="component" value="Unassembled WGS sequence"/>
</dbReference>
<proteinExistence type="predicted"/>
<feature type="transmembrane region" description="Helical" evidence="1">
    <location>
        <begin position="247"/>
        <end position="267"/>
    </location>
</feature>
<dbReference type="EMBL" id="MHOT01000023">
    <property type="protein sequence ID" value="OGZ68357.1"/>
    <property type="molecule type" value="Genomic_DNA"/>
</dbReference>
<reference evidence="2 3" key="1">
    <citation type="journal article" date="2016" name="Nat. Commun.">
        <title>Thousands of microbial genomes shed light on interconnected biogeochemical processes in an aquifer system.</title>
        <authorList>
            <person name="Anantharaman K."/>
            <person name="Brown C.T."/>
            <person name="Hug L.A."/>
            <person name="Sharon I."/>
            <person name="Castelle C.J."/>
            <person name="Probst A.J."/>
            <person name="Thomas B.C."/>
            <person name="Singh A."/>
            <person name="Wilkins M.J."/>
            <person name="Karaoz U."/>
            <person name="Brodie E.L."/>
            <person name="Williams K.H."/>
            <person name="Hubbard S.S."/>
            <person name="Banfield J.F."/>
        </authorList>
    </citation>
    <scope>NUCLEOTIDE SEQUENCE [LARGE SCALE GENOMIC DNA]</scope>
</reference>
<keyword evidence="1" id="KW-0812">Transmembrane</keyword>
<protein>
    <submittedName>
        <fullName evidence="2">Uncharacterized protein</fullName>
    </submittedName>
</protein>
<name>A0A1G2I104_9BACT</name>
<feature type="transmembrane region" description="Helical" evidence="1">
    <location>
        <begin position="107"/>
        <end position="138"/>
    </location>
</feature>
<evidence type="ECO:0000313" key="2">
    <source>
        <dbReference type="EMBL" id="OGZ68357.1"/>
    </source>
</evidence>
<organism evidence="2 3">
    <name type="scientific">Candidatus Staskawiczbacteria bacterium RIFCSPHIGHO2_02_FULL_42_22</name>
    <dbReference type="NCBI Taxonomy" id="1802207"/>
    <lineage>
        <taxon>Bacteria</taxon>
        <taxon>Candidatus Staskawicziibacteriota</taxon>
    </lineage>
</organism>